<organism evidence="2 3">
    <name type="scientific">Aspergillus minisclerotigenes</name>
    <dbReference type="NCBI Taxonomy" id="656917"/>
    <lineage>
        <taxon>Eukaryota</taxon>
        <taxon>Fungi</taxon>
        <taxon>Dikarya</taxon>
        <taxon>Ascomycota</taxon>
        <taxon>Pezizomycotina</taxon>
        <taxon>Eurotiomycetes</taxon>
        <taxon>Eurotiomycetidae</taxon>
        <taxon>Eurotiales</taxon>
        <taxon>Aspergillaceae</taxon>
        <taxon>Aspergillus</taxon>
        <taxon>Aspergillus subgen. Circumdati</taxon>
    </lineage>
</organism>
<name>A0A5N6J5H6_9EURO</name>
<dbReference type="EMBL" id="ML732797">
    <property type="protein sequence ID" value="KAB8273334.1"/>
    <property type="molecule type" value="Genomic_DNA"/>
</dbReference>
<protein>
    <submittedName>
        <fullName evidence="2">Kinase-like protein</fullName>
    </submittedName>
</protein>
<dbReference type="Pfam" id="PF01636">
    <property type="entry name" value="APH"/>
    <property type="match status" value="1"/>
</dbReference>
<reference evidence="2 3" key="1">
    <citation type="submission" date="2019-04" db="EMBL/GenBank/DDBJ databases">
        <title>Fungal friends and foes A comparative genomics study of 23 Aspergillus species from section Flavi.</title>
        <authorList>
            <consortium name="DOE Joint Genome Institute"/>
            <person name="Kjaerbolling I."/>
            <person name="Vesth T.C."/>
            <person name="Frisvad J.C."/>
            <person name="Nybo J.L."/>
            <person name="Theobald S."/>
            <person name="Kildgaard S."/>
            <person name="Petersen T.I."/>
            <person name="Kuo A."/>
            <person name="Sato A."/>
            <person name="Lyhne E.K."/>
            <person name="Kogle M.E."/>
            <person name="Wiebenga A."/>
            <person name="Kun R.S."/>
            <person name="Lubbers R.J."/>
            <person name="Makela M.R."/>
            <person name="Barry K."/>
            <person name="Chovatia M."/>
            <person name="Clum A."/>
            <person name="Daum C."/>
            <person name="Haridas S."/>
            <person name="He G."/>
            <person name="LaButti K."/>
            <person name="Lipzen A."/>
            <person name="Mondo S."/>
            <person name="Pangilinan J."/>
            <person name="Riley R."/>
            <person name="Salamov A."/>
            <person name="Simmons B.A."/>
            <person name="Magnuson J.K."/>
            <person name="Henrissat B."/>
            <person name="Mortensen U.H."/>
            <person name="Larsen T.O."/>
            <person name="De vries R.P."/>
            <person name="Grigoriev I.V."/>
            <person name="Machida M."/>
            <person name="Baker S.E."/>
            <person name="Andersen M.R."/>
        </authorList>
    </citation>
    <scope>NUCLEOTIDE SEQUENCE [LARGE SCALE GENOMIC DNA]</scope>
    <source>
        <strain evidence="2 3">CBS 117635</strain>
    </source>
</reference>
<dbReference type="PANTHER" id="PTHR21310">
    <property type="entry name" value="AMINOGLYCOSIDE PHOSPHOTRANSFERASE-RELATED-RELATED"/>
    <property type="match status" value="1"/>
</dbReference>
<gene>
    <name evidence="2" type="ORF">BDV30DRAFT_112851</name>
</gene>
<dbReference type="SUPFAM" id="SSF56112">
    <property type="entry name" value="Protein kinase-like (PK-like)"/>
    <property type="match status" value="1"/>
</dbReference>
<dbReference type="Gene3D" id="3.90.1200.10">
    <property type="match status" value="1"/>
</dbReference>
<feature type="domain" description="Aminoglycoside phosphotransferase" evidence="1">
    <location>
        <begin position="39"/>
        <end position="249"/>
    </location>
</feature>
<dbReference type="InterPro" id="IPR051678">
    <property type="entry name" value="AGP_Transferase"/>
</dbReference>
<dbReference type="GO" id="GO:0016301">
    <property type="term" value="F:kinase activity"/>
    <property type="evidence" value="ECO:0007669"/>
    <property type="project" value="UniProtKB-KW"/>
</dbReference>
<dbReference type="AlphaFoldDB" id="A0A5N6J5H6"/>
<keyword evidence="2" id="KW-0418">Kinase</keyword>
<keyword evidence="3" id="KW-1185">Reference proteome</keyword>
<dbReference type="Proteomes" id="UP000326289">
    <property type="component" value="Unassembled WGS sequence"/>
</dbReference>
<proteinExistence type="predicted"/>
<dbReference type="InterPro" id="IPR002575">
    <property type="entry name" value="Aminoglycoside_PTrfase"/>
</dbReference>
<accession>A0A5N6J5H6</accession>
<keyword evidence="2" id="KW-0808">Transferase</keyword>
<evidence type="ECO:0000313" key="3">
    <source>
        <dbReference type="Proteomes" id="UP000326289"/>
    </source>
</evidence>
<evidence type="ECO:0000313" key="2">
    <source>
        <dbReference type="EMBL" id="KAB8273334.1"/>
    </source>
</evidence>
<dbReference type="PANTHER" id="PTHR21310:SF39">
    <property type="entry name" value="AMINOGLYCOSIDE PHOSPHOTRANSFERASE DOMAIN-CONTAINING PROTEIN"/>
    <property type="match status" value="1"/>
</dbReference>
<sequence length="302" mass="34483">MTSAFQKELLERYTDLELANYIASSPSCTSSSRVLNLSSNFIAKIYRTSEVEDALKATEVASQLGIRGPSVRKVLKNRGRAYTIMDRVEGITLDVVWKELSWFMTVKLGLQLRRFVKILRSVTSPTAGSLATGECRSFWLEDRYGLPANSGPAEFAHFFRFWTNFTSIRRAMQASKQPQVPDSPDFTGGVPMTIEPFVLTHYDLAPRNLIVSPSGQLSLLDWDLAGFYPVTFEYASMYNFNIPEDWGLMARLRWHLFVWIGAGYHETDARLLRIMRSRFTRFAVGRRYELLEKGGPTRYPVT</sequence>
<evidence type="ECO:0000259" key="1">
    <source>
        <dbReference type="Pfam" id="PF01636"/>
    </source>
</evidence>
<dbReference type="InterPro" id="IPR011009">
    <property type="entry name" value="Kinase-like_dom_sf"/>
</dbReference>